<keyword evidence="9" id="KW-1185">Reference proteome</keyword>
<dbReference type="PIRSF" id="PIRSF018968">
    <property type="entry name" value="ABC_permease_BceB"/>
    <property type="match status" value="1"/>
</dbReference>
<feature type="transmembrane region" description="Helical" evidence="6">
    <location>
        <begin position="605"/>
        <end position="627"/>
    </location>
</feature>
<dbReference type="GO" id="GO:0005886">
    <property type="term" value="C:plasma membrane"/>
    <property type="evidence" value="ECO:0007669"/>
    <property type="project" value="UniProtKB-SubCell"/>
</dbReference>
<feature type="transmembrane region" description="Helical" evidence="6">
    <location>
        <begin position="62"/>
        <end position="82"/>
    </location>
</feature>
<dbReference type="EMBL" id="QJKK01000018">
    <property type="protein sequence ID" value="RAL21314.1"/>
    <property type="molecule type" value="Genomic_DNA"/>
</dbReference>
<evidence type="ECO:0000256" key="3">
    <source>
        <dbReference type="ARBA" id="ARBA00022692"/>
    </source>
</evidence>
<evidence type="ECO:0000256" key="6">
    <source>
        <dbReference type="PIRNR" id="PIRNR018968"/>
    </source>
</evidence>
<organism evidence="8 9">
    <name type="scientific">Thermoflavimicrobium daqui</name>
    <dbReference type="NCBI Taxonomy" id="2137476"/>
    <lineage>
        <taxon>Bacteria</taxon>
        <taxon>Bacillati</taxon>
        <taxon>Bacillota</taxon>
        <taxon>Bacilli</taxon>
        <taxon>Bacillales</taxon>
        <taxon>Thermoactinomycetaceae</taxon>
        <taxon>Thermoflavimicrobium</taxon>
    </lineage>
</organism>
<reference evidence="8 9" key="1">
    <citation type="submission" date="2018-06" db="EMBL/GenBank/DDBJ databases">
        <title>Thermoflavimicrobium daqus sp. nov., a thermophilic microbe isolated from Moutai-flavour Daqu.</title>
        <authorList>
            <person name="Wang X."/>
            <person name="Zhou H."/>
        </authorList>
    </citation>
    <scope>NUCLEOTIDE SEQUENCE [LARGE SCALE GENOMIC DNA]</scope>
    <source>
        <strain evidence="8 9">FBKL4.011</strain>
    </source>
</reference>
<dbReference type="RefSeq" id="WP_113660292.1">
    <property type="nucleotide sequence ID" value="NZ_KZ845680.1"/>
</dbReference>
<evidence type="ECO:0000256" key="1">
    <source>
        <dbReference type="ARBA" id="ARBA00004651"/>
    </source>
</evidence>
<keyword evidence="6" id="KW-0813">Transport</keyword>
<keyword evidence="3 6" id="KW-0812">Transmembrane</keyword>
<dbReference type="PANTHER" id="PTHR46795:SF2">
    <property type="entry name" value="ABC TRANSPORTER, PERMEASE PROTEIN"/>
    <property type="match status" value="1"/>
</dbReference>
<dbReference type="OrthoDB" id="1937696at2"/>
<dbReference type="InterPro" id="IPR027022">
    <property type="entry name" value="ABC_permease_BceB-typ"/>
</dbReference>
<feature type="transmembrane region" description="Helical" evidence="6">
    <location>
        <begin position="223"/>
        <end position="247"/>
    </location>
</feature>
<evidence type="ECO:0000256" key="2">
    <source>
        <dbReference type="ARBA" id="ARBA00022475"/>
    </source>
</evidence>
<dbReference type="GO" id="GO:0055085">
    <property type="term" value="P:transmembrane transport"/>
    <property type="evidence" value="ECO:0007669"/>
    <property type="project" value="UniProtKB-UniRule"/>
</dbReference>
<comment type="caution">
    <text evidence="8">The sequence shown here is derived from an EMBL/GenBank/DDBJ whole genome shotgun (WGS) entry which is preliminary data.</text>
</comment>
<protein>
    <submittedName>
        <fullName evidence="8">ABC transporter permease</fullName>
    </submittedName>
</protein>
<feature type="transmembrane region" description="Helical" evidence="6">
    <location>
        <begin position="574"/>
        <end position="593"/>
    </location>
</feature>
<dbReference type="Pfam" id="PF02687">
    <property type="entry name" value="FtsX"/>
    <property type="match status" value="1"/>
</dbReference>
<evidence type="ECO:0000256" key="4">
    <source>
        <dbReference type="ARBA" id="ARBA00022989"/>
    </source>
</evidence>
<feature type="transmembrane region" description="Helical" evidence="6">
    <location>
        <begin position="195"/>
        <end position="217"/>
    </location>
</feature>
<proteinExistence type="inferred from homology"/>
<feature type="transmembrane region" description="Helical" evidence="6">
    <location>
        <begin position="279"/>
        <end position="300"/>
    </location>
</feature>
<keyword evidence="4 6" id="KW-1133">Transmembrane helix</keyword>
<evidence type="ECO:0000256" key="5">
    <source>
        <dbReference type="ARBA" id="ARBA00023136"/>
    </source>
</evidence>
<keyword evidence="5 6" id="KW-0472">Membrane</keyword>
<evidence type="ECO:0000259" key="7">
    <source>
        <dbReference type="Pfam" id="PF02687"/>
    </source>
</evidence>
<name>A0A364K0V3_9BACL</name>
<evidence type="ECO:0000313" key="8">
    <source>
        <dbReference type="EMBL" id="RAL21314.1"/>
    </source>
</evidence>
<feature type="transmembrane region" description="Helical" evidence="6">
    <location>
        <begin position="20"/>
        <end position="42"/>
    </location>
</feature>
<reference evidence="8 9" key="2">
    <citation type="submission" date="2018-06" db="EMBL/GenBank/DDBJ databases">
        <authorList>
            <person name="Zhirakovskaya E."/>
        </authorList>
    </citation>
    <scope>NUCLEOTIDE SEQUENCE [LARGE SCALE GENOMIC DNA]</scope>
    <source>
        <strain evidence="8 9">FBKL4.011</strain>
    </source>
</reference>
<gene>
    <name evidence="8" type="ORF">DL897_16885</name>
</gene>
<feature type="domain" description="ABC3 transporter permease C-terminal" evidence="7">
    <location>
        <begin position="63"/>
        <end position="173"/>
    </location>
</feature>
<feature type="transmembrane region" description="Helical" evidence="6">
    <location>
        <begin position="103"/>
        <end position="131"/>
    </location>
</feature>
<keyword evidence="2 6" id="KW-1003">Cell membrane</keyword>
<dbReference type="InterPro" id="IPR052536">
    <property type="entry name" value="ABC-4_Integral_Memb_Prot"/>
</dbReference>
<dbReference type="PANTHER" id="PTHR46795">
    <property type="entry name" value="ABC TRANSPORTER PERMEASE-RELATED-RELATED"/>
    <property type="match status" value="1"/>
</dbReference>
<dbReference type="InterPro" id="IPR003838">
    <property type="entry name" value="ABC3_permease_C"/>
</dbReference>
<comment type="similarity">
    <text evidence="6">Belongs to the ABC-4 integral membrane protein family.</text>
</comment>
<sequence>MNFRQFAFNNVRRNARAYSAYFLSSSFAVMIFFAYAVFIFHPEIGKTPLGATAKILMQGAEYIIFVFSFLFVLYSNSAFLKVRQKEFGILTILGAAKGQINRLIFLENIIIGFASVITGIVGGFLLSQVFLYYGAKIMEVKKFSMYLPSKAIGITAASFLGLFLFISLLTTFFVRQNRVLELLQGAKKPKTEPKASILLSLLSILTIGTAIFIVSTMEFDEATMLYTLALGSIGTYFLYTQLSIYIIRLLKKNRLFFWRGANLLWISEMAYKLKDNARMFFMVTIITTVACSAVGGILSLRETNEKMYTANPFPISYQPLKDGNWQADVKKIDQTLGQAGSQYEKIKVMTSRIVFKEIHDKYGVNIIKQSDFNHLAKALHVEPLPLQPGEAIFVESNMTKRKEKLNHLQRLTSDQGNKKLKVIQQIESGMQRYVVVSDITYIQLKSHIKEAENKDEIEFFYDIPAWKNDQLPNSSSPEVQVGQKLQSWNQANLDKGNFNGFLTTRGGMYDEMKKGTAVIMFVGLFIAAIFSVSMASFLYFKLYTELNQDQQIYHGLSRIGLSLREMKKAATIQIASLFFIPLIIAGIETWIVLQSLTKALALDSAFLPVAIAISGFFVAQLIYFIVVRSRYVSQLNRVMV</sequence>
<accession>A0A364K0V3</accession>
<evidence type="ECO:0000313" key="9">
    <source>
        <dbReference type="Proteomes" id="UP000251213"/>
    </source>
</evidence>
<comment type="subcellular location">
    <subcellularLocation>
        <location evidence="1 6">Cell membrane</location>
        <topology evidence="1 6">Multi-pass membrane protein</topology>
    </subcellularLocation>
</comment>
<feature type="transmembrane region" description="Helical" evidence="6">
    <location>
        <begin position="518"/>
        <end position="540"/>
    </location>
</feature>
<dbReference type="Proteomes" id="UP000251213">
    <property type="component" value="Unassembled WGS sequence"/>
</dbReference>
<dbReference type="AlphaFoldDB" id="A0A364K0V3"/>
<feature type="transmembrane region" description="Helical" evidence="6">
    <location>
        <begin position="151"/>
        <end position="174"/>
    </location>
</feature>